<proteinExistence type="predicted"/>
<comment type="caution">
    <text evidence="5">The sequence shown here is derived from an EMBL/GenBank/DDBJ whole genome shotgun (WGS) entry which is preliminary data.</text>
</comment>
<evidence type="ECO:0000256" key="2">
    <source>
        <dbReference type="ARBA" id="ARBA00022490"/>
    </source>
</evidence>
<gene>
    <name evidence="5" type="ORF">GGX14DRAFT_623583</name>
</gene>
<evidence type="ECO:0000259" key="4">
    <source>
        <dbReference type="PROSITE" id="PS50053"/>
    </source>
</evidence>
<dbReference type="InterPro" id="IPR047154">
    <property type="entry name" value="UBL4A-like"/>
</dbReference>
<evidence type="ECO:0000313" key="6">
    <source>
        <dbReference type="Proteomes" id="UP001219525"/>
    </source>
</evidence>
<feature type="compositionally biased region" description="Low complexity" evidence="3">
    <location>
        <begin position="177"/>
        <end position="187"/>
    </location>
</feature>
<evidence type="ECO:0000313" key="5">
    <source>
        <dbReference type="EMBL" id="KAJ7211157.1"/>
    </source>
</evidence>
<dbReference type="SMART" id="SM00213">
    <property type="entry name" value="UBQ"/>
    <property type="match status" value="1"/>
</dbReference>
<keyword evidence="2" id="KW-0963">Cytoplasm</keyword>
<evidence type="ECO:0000256" key="3">
    <source>
        <dbReference type="SAM" id="MobiDB-lite"/>
    </source>
</evidence>
<dbReference type="InterPro" id="IPR029071">
    <property type="entry name" value="Ubiquitin-like_domsf"/>
</dbReference>
<dbReference type="GO" id="GO:0071816">
    <property type="term" value="P:tail-anchored membrane protein insertion into ER membrane"/>
    <property type="evidence" value="ECO:0007669"/>
    <property type="project" value="TreeGrafter"/>
</dbReference>
<dbReference type="GO" id="GO:0051087">
    <property type="term" value="F:protein-folding chaperone binding"/>
    <property type="evidence" value="ECO:0007669"/>
    <property type="project" value="TreeGrafter"/>
</dbReference>
<dbReference type="GO" id="GO:0071818">
    <property type="term" value="C:BAT3 complex"/>
    <property type="evidence" value="ECO:0007669"/>
    <property type="project" value="TreeGrafter"/>
</dbReference>
<dbReference type="EMBL" id="JARJCW010000026">
    <property type="protein sequence ID" value="KAJ7211157.1"/>
    <property type="molecule type" value="Genomic_DNA"/>
</dbReference>
<name>A0AAD6VG84_9AGAR</name>
<dbReference type="PANTHER" id="PTHR46555">
    <property type="entry name" value="UBIQUITIN-LIKE PROTEIN 4A"/>
    <property type="match status" value="1"/>
</dbReference>
<dbReference type="PANTHER" id="PTHR46555:SF1">
    <property type="entry name" value="UBIQUITIN-LIKE PROTEIN 4A"/>
    <property type="match status" value="1"/>
</dbReference>
<dbReference type="Pfam" id="PF00240">
    <property type="entry name" value="ubiquitin"/>
    <property type="match status" value="1"/>
</dbReference>
<accession>A0AAD6VG84</accession>
<dbReference type="PROSITE" id="PS50053">
    <property type="entry name" value="UBIQUITIN_2"/>
    <property type="match status" value="1"/>
</dbReference>
<dbReference type="Proteomes" id="UP001219525">
    <property type="component" value="Unassembled WGS sequence"/>
</dbReference>
<dbReference type="InterPro" id="IPR000626">
    <property type="entry name" value="Ubiquitin-like_dom"/>
</dbReference>
<dbReference type="Gene3D" id="3.10.20.90">
    <property type="entry name" value="Phosphatidylinositol 3-kinase Catalytic Subunit, Chain A, domain 1"/>
    <property type="match status" value="1"/>
</dbReference>
<evidence type="ECO:0000256" key="1">
    <source>
        <dbReference type="ARBA" id="ARBA00004514"/>
    </source>
</evidence>
<dbReference type="CDD" id="cd17039">
    <property type="entry name" value="Ubl_ubiquitin_like"/>
    <property type="match status" value="1"/>
</dbReference>
<feature type="region of interest" description="Disordered" evidence="3">
    <location>
        <begin position="138"/>
        <end position="194"/>
    </location>
</feature>
<organism evidence="5 6">
    <name type="scientific">Mycena pura</name>
    <dbReference type="NCBI Taxonomy" id="153505"/>
    <lineage>
        <taxon>Eukaryota</taxon>
        <taxon>Fungi</taxon>
        <taxon>Dikarya</taxon>
        <taxon>Basidiomycota</taxon>
        <taxon>Agaricomycotina</taxon>
        <taxon>Agaricomycetes</taxon>
        <taxon>Agaricomycetidae</taxon>
        <taxon>Agaricales</taxon>
        <taxon>Marasmiineae</taxon>
        <taxon>Mycenaceae</taxon>
        <taxon>Mycena</taxon>
    </lineage>
</organism>
<dbReference type="AlphaFoldDB" id="A0AAD6VG84"/>
<sequence>MADQAEQAFLRVYINTLVSQPVTYTADYQQPPENCLRKVPVLHVSLPPPPPMKQLPLTPSAEPLTLTFKSLKPPVSYTIVVHLTDTIAAVKALLAAQPSGPPVETQRLLLKGKALADVKLLKEYSIKDGDTVNLALKTLPTPTPAPPMATESASAQPPSLHLDPPAATQPRKHQRIPSVVLSPSPSSETPGAASGGDIMLTLDAATESLSAATELSSYHATIAQPEYWERLLAYLRSEFKNDADAQVAFEDYLRASKGSLTAHEIAKIRDHVGVIGMAGT</sequence>
<dbReference type="GO" id="GO:0006620">
    <property type="term" value="P:post-translational protein targeting to endoplasmic reticulum membrane"/>
    <property type="evidence" value="ECO:0007669"/>
    <property type="project" value="InterPro"/>
</dbReference>
<dbReference type="SUPFAM" id="SSF54236">
    <property type="entry name" value="Ubiquitin-like"/>
    <property type="match status" value="1"/>
</dbReference>
<feature type="domain" description="Ubiquitin-like" evidence="4">
    <location>
        <begin position="64"/>
        <end position="137"/>
    </location>
</feature>
<reference evidence="5" key="1">
    <citation type="submission" date="2023-03" db="EMBL/GenBank/DDBJ databases">
        <title>Massive genome expansion in bonnet fungi (Mycena s.s.) driven by repeated elements and novel gene families across ecological guilds.</title>
        <authorList>
            <consortium name="Lawrence Berkeley National Laboratory"/>
            <person name="Harder C.B."/>
            <person name="Miyauchi S."/>
            <person name="Viragh M."/>
            <person name="Kuo A."/>
            <person name="Thoen E."/>
            <person name="Andreopoulos B."/>
            <person name="Lu D."/>
            <person name="Skrede I."/>
            <person name="Drula E."/>
            <person name="Henrissat B."/>
            <person name="Morin E."/>
            <person name="Kohler A."/>
            <person name="Barry K."/>
            <person name="LaButti K."/>
            <person name="Morin E."/>
            <person name="Salamov A."/>
            <person name="Lipzen A."/>
            <person name="Mereny Z."/>
            <person name="Hegedus B."/>
            <person name="Baldrian P."/>
            <person name="Stursova M."/>
            <person name="Weitz H."/>
            <person name="Taylor A."/>
            <person name="Grigoriev I.V."/>
            <person name="Nagy L.G."/>
            <person name="Martin F."/>
            <person name="Kauserud H."/>
        </authorList>
    </citation>
    <scope>NUCLEOTIDE SEQUENCE</scope>
    <source>
        <strain evidence="5">9144</strain>
    </source>
</reference>
<protein>
    <recommendedName>
        <fullName evidence="4">Ubiquitin-like domain-containing protein</fullName>
    </recommendedName>
</protein>
<feature type="non-terminal residue" evidence="5">
    <location>
        <position position="1"/>
    </location>
</feature>
<comment type="subcellular location">
    <subcellularLocation>
        <location evidence="1">Cytoplasm</location>
        <location evidence="1">Cytosol</location>
    </subcellularLocation>
</comment>
<keyword evidence="6" id="KW-1185">Reference proteome</keyword>